<reference evidence="2 3" key="2">
    <citation type="submission" date="2013-02" db="EMBL/GenBank/DDBJ databases">
        <title>The Genome Sequence of Plasmodium falciparum MaliPS096_E11.</title>
        <authorList>
            <consortium name="The Broad Institute Genome Sequencing Platform"/>
            <consortium name="The Broad Institute Genome Sequencing Center for Infectious Disease"/>
            <person name="Neafsey D."/>
            <person name="Cheeseman I."/>
            <person name="Volkman S."/>
            <person name="Adams J."/>
            <person name="Walker B."/>
            <person name="Young S.K."/>
            <person name="Zeng Q."/>
            <person name="Gargeya S."/>
            <person name="Fitzgerald M."/>
            <person name="Haas B."/>
            <person name="Abouelleil A."/>
            <person name="Alvarado L."/>
            <person name="Arachchi H.M."/>
            <person name="Berlin A.M."/>
            <person name="Chapman S.B."/>
            <person name="Dewar J."/>
            <person name="Goldberg J."/>
            <person name="Griggs A."/>
            <person name="Gujja S."/>
            <person name="Hansen M."/>
            <person name="Howarth C."/>
            <person name="Imamovic A."/>
            <person name="Larimer J."/>
            <person name="McCowan C."/>
            <person name="Murphy C."/>
            <person name="Neiman D."/>
            <person name="Pearson M."/>
            <person name="Priest M."/>
            <person name="Roberts A."/>
            <person name="Saif S."/>
            <person name="Shea T."/>
            <person name="Sisk P."/>
            <person name="Sykes S."/>
            <person name="Wortman J."/>
            <person name="Nusbaum C."/>
            <person name="Birren B."/>
        </authorList>
    </citation>
    <scope>NUCLEOTIDE SEQUENCE [LARGE SCALE GENOMIC DNA]</scope>
    <source>
        <strain evidence="2 3">MaliPS096_E11</strain>
    </source>
</reference>
<proteinExistence type="predicted"/>
<reference evidence="2 3" key="1">
    <citation type="submission" date="2013-02" db="EMBL/GenBank/DDBJ databases">
        <title>The Genome Annotation of Plasmodium falciparum MaliPS096_E11.</title>
        <authorList>
            <consortium name="The Broad Institute Genome Sequencing Platform"/>
            <consortium name="The Broad Institute Genome Sequencing Center for Infectious Disease"/>
            <person name="Neafsey D."/>
            <person name="Hoffman S."/>
            <person name="Volkman S."/>
            <person name="Rosenthal P."/>
            <person name="Walker B."/>
            <person name="Young S.K."/>
            <person name="Zeng Q."/>
            <person name="Gargeya S."/>
            <person name="Fitzgerald M."/>
            <person name="Haas B."/>
            <person name="Abouelleil A."/>
            <person name="Allen A.W."/>
            <person name="Alvarado L."/>
            <person name="Arachchi H.M."/>
            <person name="Berlin A.M."/>
            <person name="Chapman S.B."/>
            <person name="Gainer-Dewar J."/>
            <person name="Goldberg J."/>
            <person name="Griggs A."/>
            <person name="Gujja S."/>
            <person name="Hansen M."/>
            <person name="Howarth C."/>
            <person name="Imamovic A."/>
            <person name="Ireland A."/>
            <person name="Larimer J."/>
            <person name="McCowan C."/>
            <person name="Murphy C."/>
            <person name="Pearson M."/>
            <person name="Poon T.W."/>
            <person name="Priest M."/>
            <person name="Roberts A."/>
            <person name="Saif S."/>
            <person name="Shea T."/>
            <person name="Sisk P."/>
            <person name="Sykes S."/>
            <person name="Wortman J."/>
            <person name="Nusbaum C."/>
            <person name="Birren B."/>
        </authorList>
    </citation>
    <scope>NUCLEOTIDE SEQUENCE [LARGE SCALE GENOMIC DNA]</scope>
    <source>
        <strain evidence="2 3">MaliPS096_E11</strain>
    </source>
</reference>
<dbReference type="EMBL" id="KI925500">
    <property type="protein sequence ID" value="ETW51102.1"/>
    <property type="molecule type" value="Genomic_DNA"/>
</dbReference>
<dbReference type="Proteomes" id="UP000030699">
    <property type="component" value="Unassembled WGS sequence"/>
</dbReference>
<sequence length="36" mass="4239">MKIFFFFFFFFFFQSNHAKSRSDSSVSYAGVISTVN</sequence>
<keyword evidence="1" id="KW-0732">Signal</keyword>
<dbReference type="AlphaFoldDB" id="A0A024WV76"/>
<evidence type="ECO:0000313" key="2">
    <source>
        <dbReference type="EMBL" id="ETW51102.1"/>
    </source>
</evidence>
<gene>
    <name evidence="2" type="ORF">PFMALIP_00816</name>
</gene>
<evidence type="ECO:0000256" key="1">
    <source>
        <dbReference type="SAM" id="SignalP"/>
    </source>
</evidence>
<feature type="chain" id="PRO_5001537476" evidence="1">
    <location>
        <begin position="19"/>
        <end position="36"/>
    </location>
</feature>
<feature type="signal peptide" evidence="1">
    <location>
        <begin position="1"/>
        <end position="18"/>
    </location>
</feature>
<protein>
    <submittedName>
        <fullName evidence="2">Uncharacterized protein</fullName>
    </submittedName>
</protein>
<name>A0A024WV76_PLAFA</name>
<organism evidence="2 3">
    <name type="scientific">Plasmodium falciparum MaliPS096_E11</name>
    <dbReference type="NCBI Taxonomy" id="1036727"/>
    <lineage>
        <taxon>Eukaryota</taxon>
        <taxon>Sar</taxon>
        <taxon>Alveolata</taxon>
        <taxon>Apicomplexa</taxon>
        <taxon>Aconoidasida</taxon>
        <taxon>Haemosporida</taxon>
        <taxon>Plasmodiidae</taxon>
        <taxon>Plasmodium</taxon>
        <taxon>Plasmodium (Laverania)</taxon>
    </lineage>
</organism>
<evidence type="ECO:0000313" key="3">
    <source>
        <dbReference type="Proteomes" id="UP000030699"/>
    </source>
</evidence>
<accession>A0A024WV76</accession>